<dbReference type="AlphaFoldDB" id="A0A5N0UV40"/>
<protein>
    <submittedName>
        <fullName evidence="1">Uncharacterized protein</fullName>
    </submittedName>
</protein>
<accession>A0A5N0UV40</accession>
<dbReference type="Proteomes" id="UP000319769">
    <property type="component" value="Unassembled WGS sequence"/>
</dbReference>
<name>A0A5N0UV40_9PSEU</name>
<sequence>MTASYPVPSLSDGTLVVDSMWNAHVDAINDLNTRDNAKVPTSRTITPGTGLTGGGDLSANRTLAVSYGTAAGTAAQGNDSRITITQDATVGNNALGTRVTAVESGRALNKTGRWYSTSTNTHNTGTQAITSWIADGTVMSDITVSGTTWTVVNAGTYEITGQYHGTMAETSGTGGNTNFFIAKPDLTAVYAQSQGYRVQYQSGTIEVSDNISSGPVAFAAGATFSVYLGSATPVGITLSNSLKRTFVSAKRIS</sequence>
<dbReference type="EMBL" id="VMNW02000056">
    <property type="protein sequence ID" value="KAA9155555.1"/>
    <property type="molecule type" value="Genomic_DNA"/>
</dbReference>
<proteinExistence type="predicted"/>
<evidence type="ECO:0000313" key="1">
    <source>
        <dbReference type="EMBL" id="KAA9155555.1"/>
    </source>
</evidence>
<comment type="caution">
    <text evidence="1">The sequence shown here is derived from an EMBL/GenBank/DDBJ whole genome shotgun (WGS) entry which is preliminary data.</text>
</comment>
<reference evidence="1" key="1">
    <citation type="submission" date="2019-09" db="EMBL/GenBank/DDBJ databases">
        <authorList>
            <person name="Teo W.F.A."/>
            <person name="Duangmal K."/>
        </authorList>
    </citation>
    <scope>NUCLEOTIDE SEQUENCE [LARGE SCALE GENOMIC DNA]</scope>
    <source>
        <strain evidence="1">K81G1</strain>
    </source>
</reference>
<gene>
    <name evidence="1" type="ORF">FPZ12_029610</name>
</gene>
<evidence type="ECO:0000313" key="2">
    <source>
        <dbReference type="Proteomes" id="UP000319769"/>
    </source>
</evidence>
<dbReference type="RefSeq" id="WP_144748799.1">
    <property type="nucleotide sequence ID" value="NZ_VMNW02000056.1"/>
</dbReference>
<keyword evidence="2" id="KW-1185">Reference proteome</keyword>
<dbReference type="OrthoDB" id="4638298at2"/>
<organism evidence="1 2">
    <name type="scientific">Amycolatopsis acidicola</name>
    <dbReference type="NCBI Taxonomy" id="2596893"/>
    <lineage>
        <taxon>Bacteria</taxon>
        <taxon>Bacillati</taxon>
        <taxon>Actinomycetota</taxon>
        <taxon>Actinomycetes</taxon>
        <taxon>Pseudonocardiales</taxon>
        <taxon>Pseudonocardiaceae</taxon>
        <taxon>Amycolatopsis</taxon>
    </lineage>
</organism>